<dbReference type="Proteomes" id="UP000199548">
    <property type="component" value="Unassembled WGS sequence"/>
</dbReference>
<dbReference type="EMBL" id="FOQU01000017">
    <property type="protein sequence ID" value="SFK03702.1"/>
    <property type="molecule type" value="Genomic_DNA"/>
</dbReference>
<accession>A0A1I3W8C7</accession>
<sequence>MPILLATIEGGTQTGRANALRGLHELADTVDSTHATQMRMRAVLTSLLDILARSRSALTPGEDAVLSEALELLELTKPPVVPLKKR</sequence>
<organism evidence="1 2">
    <name type="scientific">Paraburkholderia megapolitana</name>
    <dbReference type="NCBI Taxonomy" id="420953"/>
    <lineage>
        <taxon>Bacteria</taxon>
        <taxon>Pseudomonadati</taxon>
        <taxon>Pseudomonadota</taxon>
        <taxon>Betaproteobacteria</taxon>
        <taxon>Burkholderiales</taxon>
        <taxon>Burkholderiaceae</taxon>
        <taxon>Paraburkholderia</taxon>
    </lineage>
</organism>
<keyword evidence="2" id="KW-1185">Reference proteome</keyword>
<dbReference type="RefSeq" id="WP_091020520.1">
    <property type="nucleotide sequence ID" value="NZ_CP041744.1"/>
</dbReference>
<dbReference type="STRING" id="420953.SAMN05192543_1178"/>
<name>A0A1I3W8C7_9BURK</name>
<proteinExistence type="predicted"/>
<reference evidence="1 2" key="1">
    <citation type="submission" date="2016-10" db="EMBL/GenBank/DDBJ databases">
        <authorList>
            <person name="de Groot N.N."/>
        </authorList>
    </citation>
    <scope>NUCLEOTIDE SEQUENCE [LARGE SCALE GENOMIC DNA]</scope>
    <source>
        <strain evidence="1 2">LMG 23650</strain>
    </source>
</reference>
<gene>
    <name evidence="1" type="ORF">SAMN05192543_1178</name>
</gene>
<protein>
    <submittedName>
        <fullName evidence="1">Uncharacterized protein</fullName>
    </submittedName>
</protein>
<evidence type="ECO:0000313" key="2">
    <source>
        <dbReference type="Proteomes" id="UP000199548"/>
    </source>
</evidence>
<dbReference type="AlphaFoldDB" id="A0A1I3W8C7"/>
<evidence type="ECO:0000313" key="1">
    <source>
        <dbReference type="EMBL" id="SFK03702.1"/>
    </source>
</evidence>
<dbReference type="OrthoDB" id="9129776at2"/>